<dbReference type="AlphaFoldDB" id="A0A9Q0CVU1"/>
<dbReference type="PANTHER" id="PTHR32411:SF43">
    <property type="entry name" value="CYSTEINE-RICH REPEAT SECRETORY PROTEIN 38"/>
    <property type="match status" value="1"/>
</dbReference>
<dbReference type="InterPro" id="IPR002902">
    <property type="entry name" value="GNK2"/>
</dbReference>
<keyword evidence="4" id="KW-0677">Repeat</keyword>
<comment type="subcellular location">
    <subcellularLocation>
        <location evidence="1">Secreted</location>
    </subcellularLocation>
</comment>
<dbReference type="Gene3D" id="3.30.430.20">
    <property type="entry name" value="Gnk2 domain, C-X8-C-X2-C motif"/>
    <property type="match status" value="2"/>
</dbReference>
<dbReference type="InterPro" id="IPR050581">
    <property type="entry name" value="CRR_secretory_protein"/>
</dbReference>
<dbReference type="EMBL" id="JAMQYH010000001">
    <property type="protein sequence ID" value="KAJ1700820.1"/>
    <property type="molecule type" value="Genomic_DNA"/>
</dbReference>
<dbReference type="CDD" id="cd23509">
    <property type="entry name" value="Gnk2-like"/>
    <property type="match status" value="2"/>
</dbReference>
<feature type="domain" description="Gnk2-homologous" evidence="7">
    <location>
        <begin position="29"/>
        <end position="132"/>
    </location>
</feature>
<sequence length="265" mass="29659">MIISPHIVISLLTIVPLTTLAFPAQSISVKCENPNYYSTKYSMRGYSEEPNLDLLMSSLIQTTPRAGFVASIIGEPPHQVYGLAQCRSDVSNESCTSCLVKASQYLLRSCPYENGGIAYFDQCAVRYSADNFFFQLSTIEQHFAGCMLLSPPNEYQFKKQIFSMVKSISQIAAFNKTVRMFATGVNTQVYNSSRVYGMVQCTRDLSEHQCYKCLRQSFYRLSSVCVGSWESTSGSLSCILKISRVKVFDSDLTWVPPPDPDSMES</sequence>
<dbReference type="GO" id="GO:0005576">
    <property type="term" value="C:extracellular region"/>
    <property type="evidence" value="ECO:0007669"/>
    <property type="project" value="UniProtKB-SubCell"/>
</dbReference>
<organism evidence="8 9">
    <name type="scientific">Rhynchospora breviuscula</name>
    <dbReference type="NCBI Taxonomy" id="2022672"/>
    <lineage>
        <taxon>Eukaryota</taxon>
        <taxon>Viridiplantae</taxon>
        <taxon>Streptophyta</taxon>
        <taxon>Embryophyta</taxon>
        <taxon>Tracheophyta</taxon>
        <taxon>Spermatophyta</taxon>
        <taxon>Magnoliopsida</taxon>
        <taxon>Liliopsida</taxon>
        <taxon>Poales</taxon>
        <taxon>Cyperaceae</taxon>
        <taxon>Cyperoideae</taxon>
        <taxon>Rhynchosporeae</taxon>
        <taxon>Rhynchospora</taxon>
    </lineage>
</organism>
<evidence type="ECO:0000256" key="4">
    <source>
        <dbReference type="ARBA" id="ARBA00022737"/>
    </source>
</evidence>
<evidence type="ECO:0000259" key="7">
    <source>
        <dbReference type="PROSITE" id="PS51473"/>
    </source>
</evidence>
<dbReference type="Pfam" id="PF01657">
    <property type="entry name" value="Stress-antifung"/>
    <property type="match status" value="2"/>
</dbReference>
<dbReference type="PANTHER" id="PTHR32411">
    <property type="entry name" value="CYSTEINE-RICH REPEAT SECRETORY PROTEIN 38-RELATED"/>
    <property type="match status" value="1"/>
</dbReference>
<dbReference type="OrthoDB" id="660783at2759"/>
<evidence type="ECO:0000256" key="3">
    <source>
        <dbReference type="ARBA" id="ARBA00022729"/>
    </source>
</evidence>
<feature type="domain" description="Gnk2-homologous" evidence="7">
    <location>
        <begin position="139"/>
        <end position="247"/>
    </location>
</feature>
<evidence type="ECO:0000313" key="8">
    <source>
        <dbReference type="EMBL" id="KAJ1700820.1"/>
    </source>
</evidence>
<keyword evidence="3 6" id="KW-0732">Signal</keyword>
<gene>
    <name evidence="8" type="ORF">LUZ63_000599</name>
</gene>
<feature type="chain" id="PRO_5040252551" description="Gnk2-homologous domain-containing protein" evidence="6">
    <location>
        <begin position="22"/>
        <end position="265"/>
    </location>
</feature>
<dbReference type="PROSITE" id="PS51473">
    <property type="entry name" value="GNK2"/>
    <property type="match status" value="2"/>
</dbReference>
<dbReference type="InterPro" id="IPR038408">
    <property type="entry name" value="GNK2_sf"/>
</dbReference>
<evidence type="ECO:0000256" key="1">
    <source>
        <dbReference type="ARBA" id="ARBA00004613"/>
    </source>
</evidence>
<feature type="signal peptide" evidence="6">
    <location>
        <begin position="1"/>
        <end position="21"/>
    </location>
</feature>
<protein>
    <recommendedName>
        <fullName evidence="7">Gnk2-homologous domain-containing protein</fullName>
    </recommendedName>
</protein>
<comment type="caution">
    <text evidence="8">The sequence shown here is derived from an EMBL/GenBank/DDBJ whole genome shotgun (WGS) entry which is preliminary data.</text>
</comment>
<evidence type="ECO:0000256" key="5">
    <source>
        <dbReference type="ARBA" id="ARBA00038515"/>
    </source>
</evidence>
<evidence type="ECO:0000313" key="9">
    <source>
        <dbReference type="Proteomes" id="UP001151287"/>
    </source>
</evidence>
<evidence type="ECO:0000256" key="2">
    <source>
        <dbReference type="ARBA" id="ARBA00022525"/>
    </source>
</evidence>
<keyword evidence="9" id="KW-1185">Reference proteome</keyword>
<comment type="similarity">
    <text evidence="5">Belongs to the cysteine-rich repeat secretory protein family.</text>
</comment>
<dbReference type="Proteomes" id="UP001151287">
    <property type="component" value="Unassembled WGS sequence"/>
</dbReference>
<name>A0A9Q0CVU1_9POAL</name>
<keyword evidence="2" id="KW-0964">Secreted</keyword>
<accession>A0A9Q0CVU1</accession>
<proteinExistence type="inferred from homology"/>
<reference evidence="8" key="1">
    <citation type="journal article" date="2022" name="Cell">
        <title>Repeat-based holocentromeres influence genome architecture and karyotype evolution.</title>
        <authorList>
            <person name="Hofstatter P.G."/>
            <person name="Thangavel G."/>
            <person name="Lux T."/>
            <person name="Neumann P."/>
            <person name="Vondrak T."/>
            <person name="Novak P."/>
            <person name="Zhang M."/>
            <person name="Costa L."/>
            <person name="Castellani M."/>
            <person name="Scott A."/>
            <person name="Toegelov H."/>
            <person name="Fuchs J."/>
            <person name="Mata-Sucre Y."/>
            <person name="Dias Y."/>
            <person name="Vanzela A.L.L."/>
            <person name="Huettel B."/>
            <person name="Almeida C.C.S."/>
            <person name="Simkova H."/>
            <person name="Souza G."/>
            <person name="Pedrosa-Harand A."/>
            <person name="Macas J."/>
            <person name="Mayer K.F.X."/>
            <person name="Houben A."/>
            <person name="Marques A."/>
        </authorList>
    </citation>
    <scope>NUCLEOTIDE SEQUENCE</scope>
    <source>
        <strain evidence="8">RhyBre1mFocal</strain>
    </source>
</reference>
<evidence type="ECO:0000256" key="6">
    <source>
        <dbReference type="SAM" id="SignalP"/>
    </source>
</evidence>